<evidence type="ECO:0000313" key="2">
    <source>
        <dbReference type="Proteomes" id="UP000663891"/>
    </source>
</evidence>
<gene>
    <name evidence="1" type="ORF">VCS650_LOCUS93</name>
</gene>
<evidence type="ECO:0000313" key="1">
    <source>
        <dbReference type="EMBL" id="CAF0732597.1"/>
    </source>
</evidence>
<accession>A0A813N2V9</accession>
<reference evidence="1" key="1">
    <citation type="submission" date="2021-02" db="EMBL/GenBank/DDBJ databases">
        <authorList>
            <person name="Nowell W R."/>
        </authorList>
    </citation>
    <scope>NUCLEOTIDE SEQUENCE</scope>
</reference>
<dbReference type="OrthoDB" id="10042807at2759"/>
<organism evidence="1 2">
    <name type="scientific">Adineta steineri</name>
    <dbReference type="NCBI Taxonomy" id="433720"/>
    <lineage>
        <taxon>Eukaryota</taxon>
        <taxon>Metazoa</taxon>
        <taxon>Spiralia</taxon>
        <taxon>Gnathifera</taxon>
        <taxon>Rotifera</taxon>
        <taxon>Eurotatoria</taxon>
        <taxon>Bdelloidea</taxon>
        <taxon>Adinetida</taxon>
        <taxon>Adinetidae</taxon>
        <taxon>Adineta</taxon>
    </lineage>
</organism>
<dbReference type="SUPFAM" id="SSF56399">
    <property type="entry name" value="ADP-ribosylation"/>
    <property type="match status" value="1"/>
</dbReference>
<sequence>MRYFINDLHNQLAELQLSFIESLNGKKEIILYRGLLMKVAQLNELRENFDGLISMNSFVSATQDEYVAIVFSGDGEQTIPLDEVSVIYEMLIDTDIRSTPYAKIQSIIVDEEEILFSIGSTFRIGKINEIRSRVYRVKLTMVHKEDELWNKLTAHLDS</sequence>
<name>A0A813N2V9_9BILA</name>
<dbReference type="PROSITE" id="PS51996">
    <property type="entry name" value="TR_MART"/>
    <property type="match status" value="1"/>
</dbReference>
<dbReference type="Gene3D" id="3.90.176.10">
    <property type="entry name" value="Toxin ADP-ribosyltransferase, Chain A, domain 1"/>
    <property type="match status" value="1"/>
</dbReference>
<dbReference type="AlphaFoldDB" id="A0A813N2V9"/>
<dbReference type="EMBL" id="CAJNON010000001">
    <property type="protein sequence ID" value="CAF0732597.1"/>
    <property type="molecule type" value="Genomic_DNA"/>
</dbReference>
<proteinExistence type="predicted"/>
<comment type="caution">
    <text evidence="1">The sequence shown here is derived from an EMBL/GenBank/DDBJ whole genome shotgun (WGS) entry which is preliminary data.</text>
</comment>
<protein>
    <submittedName>
        <fullName evidence="1">Uncharacterized protein</fullName>
    </submittedName>
</protein>
<dbReference type="Proteomes" id="UP000663891">
    <property type="component" value="Unassembled WGS sequence"/>
</dbReference>